<feature type="region of interest" description="Disordered" evidence="6">
    <location>
        <begin position="21"/>
        <end position="42"/>
    </location>
</feature>
<evidence type="ECO:0000256" key="1">
    <source>
        <dbReference type="ARBA" id="ARBA00022741"/>
    </source>
</evidence>
<dbReference type="Gene3D" id="3.40.50.300">
    <property type="entry name" value="P-loop containing nucleotide triphosphate hydrolases"/>
    <property type="match status" value="1"/>
</dbReference>
<keyword evidence="2" id="KW-0067">ATP-binding</keyword>
<keyword evidence="4" id="KW-0238">DNA-binding</keyword>
<sequence>MSLRSPALRPPRVRVYYDGMDSAHPEAHGEPQPLFTPGEKRDPTLRFRSTLRADDLIGRSPPMVELLRQLSLLAPLDVSVLLTGPSGTGKTHVARVMHASSPRAAAGNFVELSCANLPDNLVESELFGAAPGAHSTALRAVEGKVFAARGGTLLLDEIAELSLPAQAKLLQLLQSREYYPLGASRPRAADVRVIAATNCDLKARVARREFREDLYYRLHVVPIRVPSLAERRDDIPELAQHFCVRACVRHRLPPLHLSQWTLATAQAASWPGNIRELANAVEAAVIRAAGEGAREVETRHLFPDREDRHESAPPQNYREALRRFQTQLVRSTLEDSNWNVAEAARRLALTRAHIYNLMQTLDISRP</sequence>
<reference evidence="9" key="1">
    <citation type="submission" date="2016-10" db="EMBL/GenBank/DDBJ databases">
        <authorList>
            <person name="Varghese N."/>
            <person name="Submissions S."/>
        </authorList>
    </citation>
    <scope>NUCLEOTIDE SEQUENCE [LARGE SCALE GENOMIC DNA]</scope>
    <source>
        <strain evidence="9">ATCC 25963</strain>
    </source>
</reference>
<dbReference type="PROSITE" id="PS00688">
    <property type="entry name" value="SIGMA54_INTERACT_3"/>
    <property type="match status" value="1"/>
</dbReference>
<keyword evidence="3" id="KW-0805">Transcription regulation</keyword>
<feature type="domain" description="Sigma-54 factor interaction" evidence="7">
    <location>
        <begin position="56"/>
        <end position="286"/>
    </location>
</feature>
<dbReference type="SMART" id="SM00382">
    <property type="entry name" value="AAA"/>
    <property type="match status" value="1"/>
</dbReference>
<dbReference type="Pfam" id="PF25601">
    <property type="entry name" value="AAA_lid_14"/>
    <property type="match status" value="1"/>
</dbReference>
<gene>
    <name evidence="8" type="ORF">SAMN02745121_07939</name>
</gene>
<dbReference type="AlphaFoldDB" id="A0A1I2HEK2"/>
<dbReference type="InterPro" id="IPR025944">
    <property type="entry name" value="Sigma_54_int_dom_CS"/>
</dbReference>
<dbReference type="InterPro" id="IPR002078">
    <property type="entry name" value="Sigma_54_int"/>
</dbReference>
<evidence type="ECO:0000313" key="9">
    <source>
        <dbReference type="Proteomes" id="UP000199400"/>
    </source>
</evidence>
<evidence type="ECO:0000256" key="4">
    <source>
        <dbReference type="ARBA" id="ARBA00023125"/>
    </source>
</evidence>
<dbReference type="InterPro" id="IPR009057">
    <property type="entry name" value="Homeodomain-like_sf"/>
</dbReference>
<name>A0A1I2HEK2_9BACT</name>
<evidence type="ECO:0000256" key="3">
    <source>
        <dbReference type="ARBA" id="ARBA00023015"/>
    </source>
</evidence>
<organism evidence="8 9">
    <name type="scientific">Nannocystis exedens</name>
    <dbReference type="NCBI Taxonomy" id="54"/>
    <lineage>
        <taxon>Bacteria</taxon>
        <taxon>Pseudomonadati</taxon>
        <taxon>Myxococcota</taxon>
        <taxon>Polyangia</taxon>
        <taxon>Nannocystales</taxon>
        <taxon>Nannocystaceae</taxon>
        <taxon>Nannocystis</taxon>
    </lineage>
</organism>
<keyword evidence="1" id="KW-0547">Nucleotide-binding</keyword>
<dbReference type="InterPro" id="IPR002197">
    <property type="entry name" value="HTH_Fis"/>
</dbReference>
<dbReference type="PROSITE" id="PS50045">
    <property type="entry name" value="SIGMA54_INTERACT_4"/>
    <property type="match status" value="1"/>
</dbReference>
<evidence type="ECO:0000256" key="6">
    <source>
        <dbReference type="SAM" id="MobiDB-lite"/>
    </source>
</evidence>
<dbReference type="CDD" id="cd00009">
    <property type="entry name" value="AAA"/>
    <property type="match status" value="1"/>
</dbReference>
<dbReference type="STRING" id="54.SAMN02745121_07939"/>
<evidence type="ECO:0000259" key="7">
    <source>
        <dbReference type="PROSITE" id="PS50045"/>
    </source>
</evidence>
<proteinExistence type="predicted"/>
<keyword evidence="9" id="KW-1185">Reference proteome</keyword>
<dbReference type="Proteomes" id="UP000199400">
    <property type="component" value="Unassembled WGS sequence"/>
</dbReference>
<dbReference type="EMBL" id="FOMX01000042">
    <property type="protein sequence ID" value="SFF28614.1"/>
    <property type="molecule type" value="Genomic_DNA"/>
</dbReference>
<dbReference type="PANTHER" id="PTHR32071:SF117">
    <property type="entry name" value="PTS-DEPENDENT DIHYDROXYACETONE KINASE OPERON REGULATORY PROTEIN-RELATED"/>
    <property type="match status" value="1"/>
</dbReference>
<dbReference type="PRINTS" id="PR01590">
    <property type="entry name" value="HTHFIS"/>
</dbReference>
<dbReference type="InterPro" id="IPR003593">
    <property type="entry name" value="AAA+_ATPase"/>
</dbReference>
<keyword evidence="5" id="KW-0804">Transcription</keyword>
<dbReference type="SUPFAM" id="SSF46689">
    <property type="entry name" value="Homeodomain-like"/>
    <property type="match status" value="1"/>
</dbReference>
<protein>
    <submittedName>
        <fullName evidence="8">Regulatory protein, Fis family</fullName>
    </submittedName>
</protein>
<dbReference type="PANTHER" id="PTHR32071">
    <property type="entry name" value="TRANSCRIPTIONAL REGULATORY PROTEIN"/>
    <property type="match status" value="1"/>
</dbReference>
<dbReference type="GO" id="GO:0043565">
    <property type="term" value="F:sequence-specific DNA binding"/>
    <property type="evidence" value="ECO:0007669"/>
    <property type="project" value="InterPro"/>
</dbReference>
<dbReference type="SUPFAM" id="SSF52540">
    <property type="entry name" value="P-loop containing nucleoside triphosphate hydrolases"/>
    <property type="match status" value="1"/>
</dbReference>
<dbReference type="RefSeq" id="WP_096328531.1">
    <property type="nucleotide sequence ID" value="NZ_FOMX01000042.1"/>
</dbReference>
<dbReference type="Pfam" id="PF00158">
    <property type="entry name" value="Sigma54_activat"/>
    <property type="match status" value="1"/>
</dbReference>
<dbReference type="Gene3D" id="1.10.8.60">
    <property type="match status" value="1"/>
</dbReference>
<dbReference type="OrthoDB" id="5494107at2"/>
<dbReference type="Gene3D" id="1.10.10.60">
    <property type="entry name" value="Homeodomain-like"/>
    <property type="match status" value="1"/>
</dbReference>
<dbReference type="FunFam" id="3.40.50.300:FF:000006">
    <property type="entry name" value="DNA-binding transcriptional regulator NtrC"/>
    <property type="match status" value="1"/>
</dbReference>
<evidence type="ECO:0000313" key="8">
    <source>
        <dbReference type="EMBL" id="SFF28614.1"/>
    </source>
</evidence>
<dbReference type="InterPro" id="IPR027417">
    <property type="entry name" value="P-loop_NTPase"/>
</dbReference>
<evidence type="ECO:0000256" key="5">
    <source>
        <dbReference type="ARBA" id="ARBA00023163"/>
    </source>
</evidence>
<accession>A0A1I2HEK2</accession>
<evidence type="ECO:0000256" key="2">
    <source>
        <dbReference type="ARBA" id="ARBA00022840"/>
    </source>
</evidence>
<dbReference type="InterPro" id="IPR058031">
    <property type="entry name" value="AAA_lid_NorR"/>
</dbReference>
<dbReference type="GO" id="GO:0005524">
    <property type="term" value="F:ATP binding"/>
    <property type="evidence" value="ECO:0007669"/>
    <property type="project" value="UniProtKB-KW"/>
</dbReference>
<dbReference type="GO" id="GO:0006355">
    <property type="term" value="P:regulation of DNA-templated transcription"/>
    <property type="evidence" value="ECO:0007669"/>
    <property type="project" value="InterPro"/>
</dbReference>